<feature type="compositionally biased region" description="Basic and acidic residues" evidence="1">
    <location>
        <begin position="178"/>
        <end position="187"/>
    </location>
</feature>
<reference evidence="2" key="1">
    <citation type="submission" date="2024-02" db="EMBL/GenBank/DDBJ databases">
        <authorList>
            <consortium name="ELIXIR-Norway"/>
            <consortium name="Elixir Norway"/>
        </authorList>
    </citation>
    <scope>NUCLEOTIDE SEQUENCE</scope>
</reference>
<dbReference type="InterPro" id="IPR044624">
    <property type="entry name" value="Mbb1-like"/>
</dbReference>
<dbReference type="InterPro" id="IPR019734">
    <property type="entry name" value="TPR_rpt"/>
</dbReference>
<gene>
    <name evidence="2" type="ORF">CSSPTR1EN2_LOCUS23612</name>
</gene>
<evidence type="ECO:0000313" key="2">
    <source>
        <dbReference type="EMBL" id="CAK9237256.1"/>
    </source>
</evidence>
<dbReference type="EMBL" id="OZ019901">
    <property type="protein sequence ID" value="CAK9237256.1"/>
    <property type="molecule type" value="Genomic_DNA"/>
</dbReference>
<dbReference type="Pfam" id="PF13174">
    <property type="entry name" value="TPR_6"/>
    <property type="match status" value="1"/>
</dbReference>
<evidence type="ECO:0000256" key="1">
    <source>
        <dbReference type="SAM" id="MobiDB-lite"/>
    </source>
</evidence>
<dbReference type="Pfam" id="PF23240">
    <property type="entry name" value="HAT_PRP39_N"/>
    <property type="match status" value="1"/>
</dbReference>
<dbReference type="SUPFAM" id="SSF48452">
    <property type="entry name" value="TPR-like"/>
    <property type="match status" value="2"/>
</dbReference>
<sequence>MAAVAVAAASAHSCVSVSTLHRSYLPSGRQLETGELLWSGETWKLRRRRLKAAYVLGATKTSVDWCPLIIVARTTTISKKKIMILRTHKFLSYSNVLSSPHPFLEGPSILLQYNTITLPRDCEVAKRSFQVEDSENEVLLWRVNPDSLLRNKNGKMEETTVEKVDKPATVGTKGPNENTEKTRKDGEGWGTRLEVNMGNDRGREEELSRRVDMEVGTGRTASNKTKVQGLRDLESKLGLAVQQAERPYYKWQYRSKTSSSSSSSFAGKETIISSVDDSGFSNLVTMKEELVAGRSNVSPDAQGLAVTAMRHDASKSVWRRDVDVAVMGSEGTKTTLAVSLVGEPGKPYQRLSINLDLQLYWARSQRQRGMYKEAAIRLKQCIRDWPDDGRPYVALGNLLTRMNKVQEARKVYEDGCQAVRGENAYIWQAWAVLEDRSGNSSKARKLFDAATVADKTHAAAWHAWAVLEFREGDTKKARGLLNKGLKNCGANEYIFQTLACIEVKAARFEQARLLFDKATRTNPKSAASWLAWALMESEQSNAATARQLFQKGLEASPKNRHVWQAWALFEAKQGNNERARQLFHRGYELNTRDPVLLQAFALFEYQCSHPGIARDLFKRASAVDPNHQPVWIAFGWMEWKEGNLAAARELFQRAVSVDSKTMDAVRAFQAWGILEEREENIGLARVLFKCALRVDSQNVPTWMSWAAMEERQGNAVRADELRNLCFQQRTEVVDDIPWNMNLNDMLAPAISRIKGLLNLEDRFPWSKSATKKTSQAGPEESRQLENLQRADEEFDVEAFLKEKFPWRYGARIRR</sequence>
<proteinExistence type="predicted"/>
<accession>A0ABP0V8D8</accession>
<organism evidence="2 3">
    <name type="scientific">Sphagnum troendelagicum</name>
    <dbReference type="NCBI Taxonomy" id="128251"/>
    <lineage>
        <taxon>Eukaryota</taxon>
        <taxon>Viridiplantae</taxon>
        <taxon>Streptophyta</taxon>
        <taxon>Embryophyta</taxon>
        <taxon>Bryophyta</taxon>
        <taxon>Sphagnophytina</taxon>
        <taxon>Sphagnopsida</taxon>
        <taxon>Sphagnales</taxon>
        <taxon>Sphagnaceae</taxon>
        <taxon>Sphagnum</taxon>
    </lineage>
</organism>
<feature type="region of interest" description="Disordered" evidence="1">
    <location>
        <begin position="157"/>
        <end position="195"/>
    </location>
</feature>
<dbReference type="Gene3D" id="1.25.40.10">
    <property type="entry name" value="Tetratricopeptide repeat domain"/>
    <property type="match status" value="2"/>
</dbReference>
<name>A0ABP0V8D8_9BRYO</name>
<dbReference type="InterPro" id="IPR011990">
    <property type="entry name" value="TPR-like_helical_dom_sf"/>
</dbReference>
<evidence type="ECO:0000313" key="3">
    <source>
        <dbReference type="Proteomes" id="UP001497512"/>
    </source>
</evidence>
<dbReference type="SMART" id="SM00028">
    <property type="entry name" value="TPR"/>
    <property type="match status" value="9"/>
</dbReference>
<keyword evidence="3" id="KW-1185">Reference proteome</keyword>
<dbReference type="PANTHER" id="PTHR44917:SF1">
    <property type="entry name" value="PROTEIN HIGH CHLOROPHYLL FLUORESCENT 107"/>
    <property type="match status" value="1"/>
</dbReference>
<feature type="compositionally biased region" description="Basic and acidic residues" evidence="1">
    <location>
        <begin position="157"/>
        <end position="166"/>
    </location>
</feature>
<protein>
    <recommendedName>
        <fullName evidence="4">PsbB mRNA maturation factor Mbb1</fullName>
    </recommendedName>
</protein>
<dbReference type="Pfam" id="PF13432">
    <property type="entry name" value="TPR_16"/>
    <property type="match status" value="1"/>
</dbReference>
<dbReference type="InterPro" id="IPR003107">
    <property type="entry name" value="HAT"/>
</dbReference>
<dbReference type="Proteomes" id="UP001497512">
    <property type="component" value="Chromosome 9"/>
</dbReference>
<evidence type="ECO:0008006" key="4">
    <source>
        <dbReference type="Google" id="ProtNLM"/>
    </source>
</evidence>
<dbReference type="PANTHER" id="PTHR44917">
    <property type="entry name" value="PROTEIN HIGH CHLOROPHYLL FLUORESCENT 107"/>
    <property type="match status" value="1"/>
</dbReference>
<dbReference type="SMART" id="SM00386">
    <property type="entry name" value="HAT"/>
    <property type="match status" value="9"/>
</dbReference>